<name>A0A5B7IDU0_PORTR</name>
<proteinExistence type="predicted"/>
<dbReference type="EMBL" id="VSRR010060102">
    <property type="protein sequence ID" value="MPC82550.1"/>
    <property type="molecule type" value="Genomic_DNA"/>
</dbReference>
<accession>A0A5B7IDU0</accession>
<protein>
    <submittedName>
        <fullName evidence="1">Uncharacterized protein</fullName>
    </submittedName>
</protein>
<gene>
    <name evidence="1" type="ORF">E2C01_077223</name>
</gene>
<evidence type="ECO:0000313" key="1">
    <source>
        <dbReference type="EMBL" id="MPC82550.1"/>
    </source>
</evidence>
<sequence length="67" mass="7191">MLSIALEGSSHAAVPTVVPSQSLRVAASRCSTSTFIMESCANYQVQGSVIPKESQPRPHNTKTSYRP</sequence>
<evidence type="ECO:0000313" key="2">
    <source>
        <dbReference type="Proteomes" id="UP000324222"/>
    </source>
</evidence>
<organism evidence="1 2">
    <name type="scientific">Portunus trituberculatus</name>
    <name type="common">Swimming crab</name>
    <name type="synonym">Neptunus trituberculatus</name>
    <dbReference type="NCBI Taxonomy" id="210409"/>
    <lineage>
        <taxon>Eukaryota</taxon>
        <taxon>Metazoa</taxon>
        <taxon>Ecdysozoa</taxon>
        <taxon>Arthropoda</taxon>
        <taxon>Crustacea</taxon>
        <taxon>Multicrustacea</taxon>
        <taxon>Malacostraca</taxon>
        <taxon>Eumalacostraca</taxon>
        <taxon>Eucarida</taxon>
        <taxon>Decapoda</taxon>
        <taxon>Pleocyemata</taxon>
        <taxon>Brachyura</taxon>
        <taxon>Eubrachyura</taxon>
        <taxon>Portunoidea</taxon>
        <taxon>Portunidae</taxon>
        <taxon>Portuninae</taxon>
        <taxon>Portunus</taxon>
    </lineage>
</organism>
<comment type="caution">
    <text evidence="1">The sequence shown here is derived from an EMBL/GenBank/DDBJ whole genome shotgun (WGS) entry which is preliminary data.</text>
</comment>
<reference evidence="1 2" key="1">
    <citation type="submission" date="2019-05" db="EMBL/GenBank/DDBJ databases">
        <title>Another draft genome of Portunus trituberculatus and its Hox gene families provides insights of decapod evolution.</title>
        <authorList>
            <person name="Jeong J.-H."/>
            <person name="Song I."/>
            <person name="Kim S."/>
            <person name="Choi T."/>
            <person name="Kim D."/>
            <person name="Ryu S."/>
            <person name="Kim W."/>
        </authorList>
    </citation>
    <scope>NUCLEOTIDE SEQUENCE [LARGE SCALE GENOMIC DNA]</scope>
    <source>
        <tissue evidence="1">Muscle</tissue>
    </source>
</reference>
<keyword evidence="2" id="KW-1185">Reference proteome</keyword>
<dbReference type="AlphaFoldDB" id="A0A5B7IDU0"/>
<dbReference type="Proteomes" id="UP000324222">
    <property type="component" value="Unassembled WGS sequence"/>
</dbReference>